<name>S0G795_9BACT</name>
<organism evidence="1 2">
    <name type="scientific">Desulfotignum phosphitoxidans DSM 13687</name>
    <dbReference type="NCBI Taxonomy" id="1286635"/>
    <lineage>
        <taxon>Bacteria</taxon>
        <taxon>Pseudomonadati</taxon>
        <taxon>Thermodesulfobacteriota</taxon>
        <taxon>Desulfobacteria</taxon>
        <taxon>Desulfobacterales</taxon>
        <taxon>Desulfobacteraceae</taxon>
        <taxon>Desulfotignum</taxon>
    </lineage>
</organism>
<keyword evidence="2" id="KW-1185">Reference proteome</keyword>
<dbReference type="Proteomes" id="UP000014216">
    <property type="component" value="Unassembled WGS sequence"/>
</dbReference>
<dbReference type="EMBL" id="APJX01000001">
    <property type="protein sequence ID" value="EMS80987.1"/>
    <property type="molecule type" value="Genomic_DNA"/>
</dbReference>
<sequence>MNNDLSYSQWIEKNHSTLKAFGSKQLVLSFSGGKDSSVLLHFFSLAQQDYDFDLHVHGVAVPSHVFNTRERDRLTRYWKKRSIEIVWHESVPEQEALMDEMVATGKTPCLLCSRIKKKRLLSYFNTGQFPHQNLVVVIGYTLWDLASATIEHTLRTGFGGGGTGNFQGTLPEDRFLEISQRFFPLLELKNGITVFKPLIQYNDPQIQAATKKYDIPTTREPCRFKTLRPKRLLANYYSLFGLNFNYDDVHSFAGNAFNLPEIDFFQSLDIKTYIYKMI</sequence>
<gene>
    <name evidence="1" type="ORF">Dpo_1c01180</name>
</gene>
<dbReference type="InterPro" id="IPR014729">
    <property type="entry name" value="Rossmann-like_a/b/a_fold"/>
</dbReference>
<proteinExistence type="predicted"/>
<dbReference type="RefSeq" id="WP_006963590.1">
    <property type="nucleotide sequence ID" value="NZ_APJX01000001.1"/>
</dbReference>
<evidence type="ECO:0000313" key="2">
    <source>
        <dbReference type="Proteomes" id="UP000014216"/>
    </source>
</evidence>
<dbReference type="AlphaFoldDB" id="S0G795"/>
<reference evidence="1 2" key="1">
    <citation type="journal article" date="2013" name="Genome Announc.">
        <title>Draft Genome Sequence of Desulfotignum phosphitoxidans DSM 13687 Strain FiPS-3.</title>
        <authorList>
            <person name="Poehlein A."/>
            <person name="Daniel R."/>
            <person name="Simeonova D.D."/>
        </authorList>
    </citation>
    <scope>NUCLEOTIDE SEQUENCE [LARGE SCALE GENOMIC DNA]</scope>
    <source>
        <strain evidence="1 2">DSM 13687</strain>
    </source>
</reference>
<evidence type="ECO:0000313" key="1">
    <source>
        <dbReference type="EMBL" id="EMS80987.1"/>
    </source>
</evidence>
<accession>S0G795</accession>
<dbReference type="OrthoDB" id="9801054at2"/>
<dbReference type="SUPFAM" id="SSF52402">
    <property type="entry name" value="Adenine nucleotide alpha hydrolases-like"/>
    <property type="match status" value="1"/>
</dbReference>
<comment type="caution">
    <text evidence="1">The sequence shown here is derived from an EMBL/GenBank/DDBJ whole genome shotgun (WGS) entry which is preliminary data.</text>
</comment>
<protein>
    <submittedName>
        <fullName evidence="1">Uncharacterized protein</fullName>
    </submittedName>
</protein>
<dbReference type="Gene3D" id="3.40.50.620">
    <property type="entry name" value="HUPs"/>
    <property type="match status" value="1"/>
</dbReference>